<feature type="compositionally biased region" description="Basic residues" evidence="1">
    <location>
        <begin position="20"/>
        <end position="36"/>
    </location>
</feature>
<dbReference type="GeneID" id="76983440"/>
<reference evidence="3 4" key="1">
    <citation type="submission" date="2020-04" db="EMBL/GenBank/DDBJ databases">
        <title>Plant growth promoting and environmental Bacillus: genomic and epigenetic comparison.</title>
        <authorList>
            <person name="Reva O.N."/>
            <person name="Lutz S."/>
            <person name="Ahrens C.H."/>
        </authorList>
    </citation>
    <scope>NUCLEOTIDE SEQUENCE [LARGE SCALE GENOMIC DNA]</scope>
    <source>
        <strain evidence="3 4">UCMB5075</strain>
    </source>
</reference>
<name>A0ABX6LZ44_BACMO</name>
<dbReference type="SUPFAM" id="SSF54060">
    <property type="entry name" value="His-Me finger endonucleases"/>
    <property type="match status" value="1"/>
</dbReference>
<evidence type="ECO:0000313" key="4">
    <source>
        <dbReference type="Proteomes" id="UP000501048"/>
    </source>
</evidence>
<feature type="domain" description="HNH nuclease" evidence="2">
    <location>
        <begin position="46"/>
        <end position="95"/>
    </location>
</feature>
<dbReference type="InterPro" id="IPR044925">
    <property type="entry name" value="His-Me_finger_sf"/>
</dbReference>
<evidence type="ECO:0000259" key="2">
    <source>
        <dbReference type="SMART" id="SM00507"/>
    </source>
</evidence>
<dbReference type="InterPro" id="IPR003615">
    <property type="entry name" value="HNH_nuc"/>
</dbReference>
<gene>
    <name evidence="3" type="primary">yosQ</name>
    <name evidence="3" type="ORF">HC660_26850</name>
</gene>
<dbReference type="GO" id="GO:0004519">
    <property type="term" value="F:endonuclease activity"/>
    <property type="evidence" value="ECO:0007669"/>
    <property type="project" value="UniProtKB-KW"/>
</dbReference>
<dbReference type="RefSeq" id="WP_168748433.1">
    <property type="nucleotide sequence ID" value="NZ_CP051464.1"/>
</dbReference>
<evidence type="ECO:0000313" key="3">
    <source>
        <dbReference type="EMBL" id="QJC97159.1"/>
    </source>
</evidence>
<keyword evidence="3" id="KW-0255">Endonuclease</keyword>
<dbReference type="EMBL" id="CP051464">
    <property type="protein sequence ID" value="QJC97159.1"/>
    <property type="molecule type" value="Genomic_DNA"/>
</dbReference>
<accession>A0ABX6LZ44</accession>
<proteinExistence type="predicted"/>
<protein>
    <submittedName>
        <fullName evidence="3">HNH homing endonuclease</fullName>
    </submittedName>
</protein>
<dbReference type="Pfam" id="PF13392">
    <property type="entry name" value="HNH_3"/>
    <property type="match status" value="1"/>
</dbReference>
<keyword evidence="3" id="KW-0378">Hydrolase</keyword>
<evidence type="ECO:0000256" key="1">
    <source>
        <dbReference type="SAM" id="MobiDB-lite"/>
    </source>
</evidence>
<dbReference type="Proteomes" id="UP000501048">
    <property type="component" value="Chromosome"/>
</dbReference>
<dbReference type="SMART" id="SM00507">
    <property type="entry name" value="HNHc"/>
    <property type="match status" value="1"/>
</dbReference>
<dbReference type="InterPro" id="IPR010902">
    <property type="entry name" value="NUMOD4"/>
</dbReference>
<feature type="region of interest" description="Disordered" evidence="1">
    <location>
        <begin position="1"/>
        <end position="41"/>
    </location>
</feature>
<keyword evidence="4" id="KW-1185">Reference proteome</keyword>
<dbReference type="Pfam" id="PF07463">
    <property type="entry name" value="NUMOD4"/>
    <property type="match status" value="1"/>
</dbReference>
<sequence length="151" mass="17822">MTEEWRTIKQDPMYSVSNKGRVRNNKSGRILKHRPDKKGYDRASLRGKEYKVHRLVAMHFIPSDNCGSLQVNHKDGNKMNNCVDNLEWVTGRENLLHSYRIGLRKHQMKISNYDVRQIRNKNMHYTDVMREFGLSQSHASAIINKTRREVI</sequence>
<keyword evidence="3" id="KW-0540">Nuclease</keyword>
<dbReference type="Gene3D" id="3.90.75.20">
    <property type="match status" value="1"/>
</dbReference>
<organism evidence="3 4">
    <name type="scientific">Bacillus mojavensis</name>
    <dbReference type="NCBI Taxonomy" id="72360"/>
    <lineage>
        <taxon>Bacteria</taxon>
        <taxon>Bacillati</taxon>
        <taxon>Bacillota</taxon>
        <taxon>Bacilli</taxon>
        <taxon>Bacillales</taxon>
        <taxon>Bacillaceae</taxon>
        <taxon>Bacillus</taxon>
    </lineage>
</organism>